<protein>
    <recommendedName>
        <fullName evidence="4">Nucleoside phosphorylase domain-containing protein</fullName>
    </recommendedName>
</protein>
<evidence type="ECO:0000313" key="2">
    <source>
        <dbReference type="EMBL" id="KAE8400766.1"/>
    </source>
</evidence>
<dbReference type="RefSeq" id="XP_031938085.1">
    <property type="nucleotide sequence ID" value="XM_032087886.1"/>
</dbReference>
<dbReference type="EMBL" id="ML736810">
    <property type="protein sequence ID" value="KAE8400766.1"/>
    <property type="molecule type" value="Genomic_DNA"/>
</dbReference>
<dbReference type="InterPro" id="IPR053137">
    <property type="entry name" value="NLR-like"/>
</dbReference>
<dbReference type="Proteomes" id="UP000325579">
    <property type="component" value="Unassembled WGS sequence"/>
</dbReference>
<feature type="region of interest" description="Disordered" evidence="1">
    <location>
        <begin position="135"/>
        <end position="201"/>
    </location>
</feature>
<evidence type="ECO:0000313" key="3">
    <source>
        <dbReference type="Proteomes" id="UP000325579"/>
    </source>
</evidence>
<name>A0A5N7D2Z2_9EURO</name>
<gene>
    <name evidence="2" type="ORF">BDV37DRAFT_286262</name>
</gene>
<feature type="compositionally biased region" description="Basic and acidic residues" evidence="1">
    <location>
        <begin position="141"/>
        <end position="150"/>
    </location>
</feature>
<dbReference type="SUPFAM" id="SSF53167">
    <property type="entry name" value="Purine and uridine phosphorylases"/>
    <property type="match status" value="1"/>
</dbReference>
<accession>A0A5N7D2Z2</accession>
<dbReference type="GeneID" id="43672577"/>
<proteinExistence type="predicted"/>
<dbReference type="PANTHER" id="PTHR46082:SF11">
    <property type="entry name" value="AAA+ ATPASE DOMAIN-CONTAINING PROTEIN-RELATED"/>
    <property type="match status" value="1"/>
</dbReference>
<keyword evidence="3" id="KW-1185">Reference proteome</keyword>
<dbReference type="GO" id="GO:0003824">
    <property type="term" value="F:catalytic activity"/>
    <property type="evidence" value="ECO:0007669"/>
    <property type="project" value="InterPro"/>
</dbReference>
<feature type="region of interest" description="Disordered" evidence="1">
    <location>
        <begin position="1087"/>
        <end position="1149"/>
    </location>
</feature>
<evidence type="ECO:0000256" key="1">
    <source>
        <dbReference type="SAM" id="MobiDB-lite"/>
    </source>
</evidence>
<dbReference type="Gene3D" id="3.40.50.1580">
    <property type="entry name" value="Nucleoside phosphorylase domain"/>
    <property type="match status" value="1"/>
</dbReference>
<sequence>MVQKSQERHSSALESHVNLWEDPSIVCNQAACAMNNLPDDEAAEQFCFLEASQVPEPQDHLLTTGHLDSWWWDGHNNTEYELLPAHPTPAEVQVRFNLQSIETAINHIGPSQLVAIKGSLNEMVSKIDSMIQPEGLPFDPPARRSPEDKLPSLAFTDSGYGSTTHKDPKTTKRNTKINDGGCRRPSIHVYEGLNNPESNKTDEYVAPTRDYDDQSIYSAASTISDTVKGRYIMELVGLISKTIQPLHPTTESLDRMSEGLPGLLRAFSLSLGRSSSTQSHLDVMVFIHKYRVEISAALIDSLSEGLDQEQDMADGEDRNSDKMPLQELMSLWHSKGPPEPGFNVEESLEDMENEDQVLIDSSKVDGEDSNLPQLQSYRALIINSPSYKWLLTILHRECMLAPPEANVMHQIRDYILAVLPVSPIISRKTPTMAFEVFVRLNWNPIAFYTEQEYAESPKDAMERAITLTGSRTTAQALTCSQYMSQTWPLTGIQILQLITEFASGEHNNPPFAVLPDGTTVQVFAEALQCDSGTYPAVWVAIRGTGDSIAEVGEQFAWLGCALRSSPVESGIACCRPFIKQLERGRFTDLPMWNASHILEIDFSLHHDEQDVTNMTNGCCWYGLFRNPVIVEGYPIPRRPEPNTGLEIPLQILSGLTRTRRVNVFGGRTVLKGFSVMLVPTAYCEGIVFWHLQQSDVGERLSYHSSDEFPALDLYSSDLERARHLVGWCPAMKLYAGAPDAIYAVEESRLQRPSGKSTLAEVSMSTGHIITGDTAFSIGHKDIHVRRNCYVAKMRWISQMFLMLWDVQMKRGWLVNGASALLHLVRASLKQDKSNKFGSRLMLASEDIQDAIDPYQHDSALEVLLNPYNLKLKVYEEKDHFVYFEDRVEDFYDSLEKIIDYQARADYSQVPRSWLEGWDFTDLAKERPLFYPRRAIIDPEGRSWVDFSRSIHTAILLGRNFGDIIQPVGQPCPEWASLPVGRSYLAASVPDLENIVRACGDLYASPMRLTNDLLWYIPQTVFSKCQCLQLRNGNHSDLAQIILPERIARGLAMECSTYPGDSGGIVFGFDTNHRWYWKDKGDPSSVDLDASSNLAGSTEKDHASSIDSGLGRSTRSTLSIDSSSMTSSTFRQHANLSHEETSGSSRQPQAMQFRPKDYAVGIICALAIELKAVRASFDETHNECIPPADTHAYALGRIGKHNVVAACLPDGEYGTSSAADVASNMKRSFPAVTFCLLVGIGGGVPSRNHDIRLGDIVVSTPTGPYSGVLAYDLVKTFESGNFRLNGCLAPPPRHLRSAN</sequence>
<feature type="compositionally biased region" description="Low complexity" evidence="1">
    <location>
        <begin position="1112"/>
        <end position="1128"/>
    </location>
</feature>
<dbReference type="PANTHER" id="PTHR46082">
    <property type="entry name" value="ATP/GTP-BINDING PROTEIN-RELATED"/>
    <property type="match status" value="1"/>
</dbReference>
<dbReference type="InterPro" id="IPR035994">
    <property type="entry name" value="Nucleoside_phosphorylase_sf"/>
</dbReference>
<reference evidence="2 3" key="1">
    <citation type="submission" date="2019-04" db="EMBL/GenBank/DDBJ databases">
        <authorList>
            <consortium name="DOE Joint Genome Institute"/>
            <person name="Mondo S."/>
            <person name="Kjaerbolling I."/>
            <person name="Vesth T."/>
            <person name="Frisvad J.C."/>
            <person name="Nybo J.L."/>
            <person name="Theobald S."/>
            <person name="Kildgaard S."/>
            <person name="Isbrandt T."/>
            <person name="Kuo A."/>
            <person name="Sato A."/>
            <person name="Lyhne E.K."/>
            <person name="Kogle M.E."/>
            <person name="Wiebenga A."/>
            <person name="Kun R.S."/>
            <person name="Lubbers R.J."/>
            <person name="Makela M.R."/>
            <person name="Barry K."/>
            <person name="Chovatia M."/>
            <person name="Clum A."/>
            <person name="Daum C."/>
            <person name="Haridas S."/>
            <person name="He G."/>
            <person name="LaButti K."/>
            <person name="Lipzen A."/>
            <person name="Riley R."/>
            <person name="Salamov A."/>
            <person name="Simmons B.A."/>
            <person name="Magnuson J.K."/>
            <person name="Henrissat B."/>
            <person name="Mortensen U.H."/>
            <person name="Larsen T.O."/>
            <person name="Devries R.P."/>
            <person name="Grigoriev I.V."/>
            <person name="Machida M."/>
            <person name="Baker S.E."/>
            <person name="Andersen M.R."/>
            <person name="Cantor M.N."/>
            <person name="Hua S.X."/>
        </authorList>
    </citation>
    <scope>NUCLEOTIDE SEQUENCE [LARGE SCALE GENOMIC DNA]</scope>
    <source>
        <strain evidence="2 3">CBS 119388</strain>
    </source>
</reference>
<dbReference type="GO" id="GO:0009116">
    <property type="term" value="P:nucleoside metabolic process"/>
    <property type="evidence" value="ECO:0007669"/>
    <property type="project" value="InterPro"/>
</dbReference>
<dbReference type="OrthoDB" id="1658288at2759"/>
<organism evidence="2 3">
    <name type="scientific">Aspergillus pseudonomiae</name>
    <dbReference type="NCBI Taxonomy" id="1506151"/>
    <lineage>
        <taxon>Eukaryota</taxon>
        <taxon>Fungi</taxon>
        <taxon>Dikarya</taxon>
        <taxon>Ascomycota</taxon>
        <taxon>Pezizomycotina</taxon>
        <taxon>Eurotiomycetes</taxon>
        <taxon>Eurotiomycetidae</taxon>
        <taxon>Eurotiales</taxon>
        <taxon>Aspergillaceae</taxon>
        <taxon>Aspergillus</taxon>
        <taxon>Aspergillus subgen. Circumdati</taxon>
    </lineage>
</organism>
<evidence type="ECO:0008006" key="4">
    <source>
        <dbReference type="Google" id="ProtNLM"/>
    </source>
</evidence>